<keyword evidence="9" id="KW-1185">Reference proteome</keyword>
<dbReference type="InterPro" id="IPR032466">
    <property type="entry name" value="Metal_Hydrolase"/>
</dbReference>
<dbReference type="SUPFAM" id="SSF51556">
    <property type="entry name" value="Metallo-dependent hydrolases"/>
    <property type="match status" value="1"/>
</dbReference>
<dbReference type="Gene3D" id="1.10.2020.10">
    <property type="entry name" value="uronate isomerase, domain 2, chain A"/>
    <property type="match status" value="1"/>
</dbReference>
<dbReference type="HAMAP" id="MF_00675">
    <property type="entry name" value="UxaC"/>
    <property type="match status" value="1"/>
</dbReference>
<protein>
    <recommendedName>
        <fullName evidence="5 7">Uronate isomerase</fullName>
        <ecNumber evidence="4 7">5.3.1.12</ecNumber>
    </recommendedName>
    <alternativeName>
        <fullName evidence="7">Glucuronate isomerase</fullName>
    </alternativeName>
    <alternativeName>
        <fullName evidence="7">Uronic isomerase</fullName>
    </alternativeName>
</protein>
<evidence type="ECO:0000256" key="1">
    <source>
        <dbReference type="ARBA" id="ARBA00001165"/>
    </source>
</evidence>
<gene>
    <name evidence="7 8" type="primary">uxaC</name>
    <name evidence="8" type="ORF">JK634_13230</name>
</gene>
<dbReference type="GO" id="GO:0008880">
    <property type="term" value="F:glucuronate isomerase activity"/>
    <property type="evidence" value="ECO:0007669"/>
    <property type="project" value="UniProtKB-UniRule"/>
</dbReference>
<evidence type="ECO:0000313" key="9">
    <source>
        <dbReference type="Proteomes" id="UP000623681"/>
    </source>
</evidence>
<dbReference type="Pfam" id="PF02614">
    <property type="entry name" value="UxaC"/>
    <property type="match status" value="1"/>
</dbReference>
<evidence type="ECO:0000313" key="8">
    <source>
        <dbReference type="EMBL" id="MBL4932770.1"/>
    </source>
</evidence>
<evidence type="ECO:0000256" key="6">
    <source>
        <dbReference type="ARBA" id="ARBA00023235"/>
    </source>
</evidence>
<proteinExistence type="inferred from homology"/>
<evidence type="ECO:0000256" key="2">
    <source>
        <dbReference type="ARBA" id="ARBA00004892"/>
    </source>
</evidence>
<dbReference type="PANTHER" id="PTHR30068">
    <property type="entry name" value="URONATE ISOMERASE"/>
    <property type="match status" value="1"/>
</dbReference>
<evidence type="ECO:0000256" key="3">
    <source>
        <dbReference type="ARBA" id="ARBA00008397"/>
    </source>
</evidence>
<keyword evidence="6 7" id="KW-0413">Isomerase</keyword>
<dbReference type="Gene3D" id="3.20.20.140">
    <property type="entry name" value="Metal-dependent hydrolases"/>
    <property type="match status" value="1"/>
</dbReference>
<comment type="similarity">
    <text evidence="3 7">Belongs to the metallo-dependent hydrolases superfamily. Uronate isomerase family.</text>
</comment>
<dbReference type="Proteomes" id="UP000623681">
    <property type="component" value="Unassembled WGS sequence"/>
</dbReference>
<name>A0A937FGW6_9CLOT</name>
<dbReference type="RefSeq" id="WP_202768159.1">
    <property type="nucleotide sequence ID" value="NZ_JAESWA010000023.1"/>
</dbReference>
<dbReference type="GO" id="GO:0042840">
    <property type="term" value="P:D-glucuronate catabolic process"/>
    <property type="evidence" value="ECO:0007669"/>
    <property type="project" value="TreeGrafter"/>
</dbReference>
<dbReference type="GO" id="GO:0019698">
    <property type="term" value="P:D-galacturonate catabolic process"/>
    <property type="evidence" value="ECO:0007669"/>
    <property type="project" value="TreeGrafter"/>
</dbReference>
<comment type="catalytic activity">
    <reaction evidence="7">
        <text>aldehydo-D-galacturonate = keto-D-tagaturonate</text>
        <dbReference type="Rhea" id="RHEA:27702"/>
        <dbReference type="ChEBI" id="CHEBI:12952"/>
        <dbReference type="ChEBI" id="CHEBI:17886"/>
    </reaction>
</comment>
<dbReference type="EC" id="5.3.1.12" evidence="4 7"/>
<dbReference type="EMBL" id="JAESWA010000023">
    <property type="protein sequence ID" value="MBL4932770.1"/>
    <property type="molecule type" value="Genomic_DNA"/>
</dbReference>
<accession>A0A937FGW6</accession>
<comment type="catalytic activity">
    <reaction evidence="1 7">
        <text>D-glucuronate = D-fructuronate</text>
        <dbReference type="Rhea" id="RHEA:13049"/>
        <dbReference type="ChEBI" id="CHEBI:58720"/>
        <dbReference type="ChEBI" id="CHEBI:59863"/>
        <dbReference type="EC" id="5.3.1.12"/>
    </reaction>
</comment>
<dbReference type="NCBIfam" id="NF002794">
    <property type="entry name" value="PRK02925.1"/>
    <property type="match status" value="1"/>
</dbReference>
<evidence type="ECO:0000256" key="4">
    <source>
        <dbReference type="ARBA" id="ARBA00012546"/>
    </source>
</evidence>
<dbReference type="PANTHER" id="PTHR30068:SF4">
    <property type="entry name" value="URONATE ISOMERASE"/>
    <property type="match status" value="1"/>
</dbReference>
<organism evidence="8 9">
    <name type="scientific">Clostridium paridis</name>
    <dbReference type="NCBI Taxonomy" id="2803863"/>
    <lineage>
        <taxon>Bacteria</taxon>
        <taxon>Bacillati</taxon>
        <taxon>Bacillota</taxon>
        <taxon>Clostridia</taxon>
        <taxon>Eubacteriales</taxon>
        <taxon>Clostridiaceae</taxon>
        <taxon>Clostridium</taxon>
    </lineage>
</organism>
<sequence length="467" mass="54133">MKKFMDENFLLSNSTAIDLYHNYAKKMPIIDYHCHVNPKEIYENKKFNNITEAWLYGDHYKWRAMRSNGIDEKYITGDGSDYEKFLAWSKTIPMAIGNPLYHWAHLELQRFFGIYDVIDEDTAPLIWEKANALLRGEGFRVRDLIKKSNVEFLCTTDDPIDTLEYHIKIKEDESFNVKVLPTFRPDKGMEINSDGFVSWVKDLEKISKVTINCYDEFLQALESRIKFFHSVGCRISDHGFNNTVVYSEVSKEEATAIFKKVLDGRAISIEEEKKYKTYTFRFVAKYYYKLGWAMQLHIAALRNNNVKMAECLGVDTGFDSIDDKSIAYPLSRLLDSLERENSLPKTILYTLNPKDNYVLGSMIGNFQGEGIPGKIQFGAAWWFNDNKDGMIEQMKALANLGLLGRFVGMLTDSRSFLSYTRHEYFRRIACNLIGEWVENGEVPENIKLLKNIVQGICYNNAKEYFGI</sequence>
<dbReference type="InterPro" id="IPR003766">
    <property type="entry name" value="Uronate_isomerase"/>
</dbReference>
<dbReference type="AlphaFoldDB" id="A0A937FGW6"/>
<comment type="pathway">
    <text evidence="2 7">Carbohydrate metabolism; pentose and glucuronate interconversion.</text>
</comment>
<evidence type="ECO:0000256" key="5">
    <source>
        <dbReference type="ARBA" id="ARBA00020555"/>
    </source>
</evidence>
<evidence type="ECO:0000256" key="7">
    <source>
        <dbReference type="HAMAP-Rule" id="MF_00675"/>
    </source>
</evidence>
<reference evidence="8" key="1">
    <citation type="submission" date="2021-01" db="EMBL/GenBank/DDBJ databases">
        <title>Genome public.</title>
        <authorList>
            <person name="Liu C."/>
            <person name="Sun Q."/>
        </authorList>
    </citation>
    <scope>NUCLEOTIDE SEQUENCE</scope>
    <source>
        <strain evidence="8">YIM B02565</strain>
    </source>
</reference>
<comment type="caution">
    <text evidence="8">The sequence shown here is derived from an EMBL/GenBank/DDBJ whole genome shotgun (WGS) entry which is preliminary data.</text>
</comment>